<name>A0A7J7F0Z7_DICBM</name>
<dbReference type="Pfam" id="PF06617">
    <property type="entry name" value="M-inducer_phosp"/>
    <property type="match status" value="1"/>
</dbReference>
<organism evidence="2 3">
    <name type="scientific">Diceros bicornis minor</name>
    <name type="common">South-central black rhinoceros</name>
    <dbReference type="NCBI Taxonomy" id="77932"/>
    <lineage>
        <taxon>Eukaryota</taxon>
        <taxon>Metazoa</taxon>
        <taxon>Chordata</taxon>
        <taxon>Craniata</taxon>
        <taxon>Vertebrata</taxon>
        <taxon>Euteleostomi</taxon>
        <taxon>Mammalia</taxon>
        <taxon>Eutheria</taxon>
        <taxon>Laurasiatheria</taxon>
        <taxon>Perissodactyla</taxon>
        <taxon>Rhinocerotidae</taxon>
        <taxon>Diceros</taxon>
    </lineage>
</organism>
<keyword evidence="3" id="KW-1185">Reference proteome</keyword>
<feature type="compositionally biased region" description="Polar residues" evidence="1">
    <location>
        <begin position="261"/>
        <end position="270"/>
    </location>
</feature>
<feature type="region of interest" description="Disordered" evidence="1">
    <location>
        <begin position="176"/>
        <end position="201"/>
    </location>
</feature>
<dbReference type="AlphaFoldDB" id="A0A7J7F0Z7"/>
<reference evidence="2 3" key="1">
    <citation type="journal article" date="2020" name="Mol. Biol. Evol.">
        <title>Interspecific Gene Flow and the Evolution of Specialization in Black and White Rhinoceros.</title>
        <authorList>
            <person name="Moodley Y."/>
            <person name="Westbury M.V."/>
            <person name="Russo I.M."/>
            <person name="Gopalakrishnan S."/>
            <person name="Rakotoarivelo A."/>
            <person name="Olsen R.A."/>
            <person name="Prost S."/>
            <person name="Tunstall T."/>
            <person name="Ryder O.A."/>
            <person name="Dalen L."/>
            <person name="Bruford M.W."/>
        </authorList>
    </citation>
    <scope>NUCLEOTIDE SEQUENCE [LARGE SCALE GENOMIC DNA]</scope>
    <source>
        <strain evidence="2">SBR-YM</strain>
        <tissue evidence="2">Skin</tissue>
    </source>
</reference>
<evidence type="ECO:0000313" key="2">
    <source>
        <dbReference type="EMBL" id="KAF5921673.1"/>
    </source>
</evidence>
<accession>A0A7J7F0Z7</accession>
<dbReference type="Proteomes" id="UP000551758">
    <property type="component" value="Unassembled WGS sequence"/>
</dbReference>
<proteinExistence type="predicted"/>
<dbReference type="EMBL" id="JACDTQ010001582">
    <property type="protein sequence ID" value="KAF5921673.1"/>
    <property type="molecule type" value="Genomic_DNA"/>
</dbReference>
<comment type="caution">
    <text evidence="2">The sequence shown here is derived from an EMBL/GenBank/DDBJ whole genome shotgun (WGS) entry which is preliminary data.</text>
</comment>
<evidence type="ECO:0000256" key="1">
    <source>
        <dbReference type="SAM" id="MobiDB-lite"/>
    </source>
</evidence>
<sequence>MELGPEPPHRRRLLFACSPPPAPQPVAKALFGAPAAGGLSPVTNLTVTMDQLQGLGSECEQLLEVKNSSLQRMGSSESTDSGFCLDSPGPLDSKENLENPMKRINSLPQKLLGCSPALKRSHSDSLDHDVFQLIDQDDNKENEAFEFKKPKRPASRGCLHSHGLEEGKDLFTQRQNSAPARMLSSNERDSSEPGNFIPLFMPQSPVTAALSDEDDGFMDLLDGENLKNDEETPSCMASLWTAPLVMRRTTNLGNRCKLFDSPSTCSSTTRPVLKRPDRSQEESPPGNTKRRKSMAGASPGEAASPEKPQE</sequence>
<dbReference type="GO" id="GO:0004725">
    <property type="term" value="F:protein tyrosine phosphatase activity"/>
    <property type="evidence" value="ECO:0007669"/>
    <property type="project" value="InterPro"/>
</dbReference>
<gene>
    <name evidence="2" type="ORF">HPG69_012843</name>
</gene>
<evidence type="ECO:0000313" key="3">
    <source>
        <dbReference type="Proteomes" id="UP000551758"/>
    </source>
</evidence>
<dbReference type="InterPro" id="IPR000751">
    <property type="entry name" value="MPI_Phosphatase"/>
</dbReference>
<protein>
    <submittedName>
        <fullName evidence="2">Uncharacterized protein</fullName>
    </submittedName>
</protein>
<dbReference type="GO" id="GO:1902751">
    <property type="term" value="P:positive regulation of cell cycle G2/M phase transition"/>
    <property type="evidence" value="ECO:0007669"/>
    <property type="project" value="InterPro"/>
</dbReference>
<feature type="non-terminal residue" evidence="2">
    <location>
        <position position="310"/>
    </location>
</feature>
<feature type="region of interest" description="Disordered" evidence="1">
    <location>
        <begin position="261"/>
        <end position="310"/>
    </location>
</feature>